<name>A0A8J2K5R8_9HEXA</name>
<dbReference type="InterPro" id="IPR016818">
    <property type="entry name" value="NOSIP"/>
</dbReference>
<comment type="caution">
    <text evidence="5">The sequence shown here is derived from an EMBL/GenBank/DDBJ whole genome shotgun (WGS) entry which is preliminary data.</text>
</comment>
<reference evidence="5" key="1">
    <citation type="submission" date="2021-06" db="EMBL/GenBank/DDBJ databases">
        <authorList>
            <person name="Hodson N. C."/>
            <person name="Mongue J. A."/>
            <person name="Jaron S. K."/>
        </authorList>
    </citation>
    <scope>NUCLEOTIDE SEQUENCE</scope>
</reference>
<dbReference type="GO" id="GO:0005634">
    <property type="term" value="C:nucleus"/>
    <property type="evidence" value="ECO:0007669"/>
    <property type="project" value="UniProtKB-SubCell"/>
</dbReference>
<keyword evidence="3" id="KW-0175">Coiled coil</keyword>
<dbReference type="Pfam" id="PF15906">
    <property type="entry name" value="zf-NOSIP"/>
    <property type="match status" value="1"/>
</dbReference>
<protein>
    <recommendedName>
        <fullName evidence="4">Nitric oxide synthase-interacting protein zinc-finger domain-containing protein</fullName>
    </recommendedName>
</protein>
<dbReference type="Proteomes" id="UP000708208">
    <property type="component" value="Unassembled WGS sequence"/>
</dbReference>
<organism evidence="5 6">
    <name type="scientific">Allacma fusca</name>
    <dbReference type="NCBI Taxonomy" id="39272"/>
    <lineage>
        <taxon>Eukaryota</taxon>
        <taxon>Metazoa</taxon>
        <taxon>Ecdysozoa</taxon>
        <taxon>Arthropoda</taxon>
        <taxon>Hexapoda</taxon>
        <taxon>Collembola</taxon>
        <taxon>Symphypleona</taxon>
        <taxon>Sminthuridae</taxon>
        <taxon>Allacma</taxon>
    </lineage>
</organism>
<feature type="domain" description="Nitric oxide synthase-interacting protein zinc-finger" evidence="4">
    <location>
        <begin position="1"/>
        <end position="31"/>
    </location>
</feature>
<dbReference type="PANTHER" id="PTHR13063">
    <property type="entry name" value="ENOS INTERACTING PROTEIN"/>
    <property type="match status" value="1"/>
</dbReference>
<dbReference type="OrthoDB" id="116827at2759"/>
<evidence type="ECO:0000256" key="1">
    <source>
        <dbReference type="ARBA" id="ARBA00004123"/>
    </source>
</evidence>
<dbReference type="InterPro" id="IPR031790">
    <property type="entry name" value="Znf-NOSIP"/>
</dbReference>
<dbReference type="PANTHER" id="PTHR13063:SF10">
    <property type="entry name" value="NITRIC OXIDE SYNTHASE-INTERACTING PROTEIN"/>
    <property type="match status" value="1"/>
</dbReference>
<gene>
    <name evidence="5" type="ORF">AFUS01_LOCUS20569</name>
</gene>
<evidence type="ECO:0000256" key="3">
    <source>
        <dbReference type="SAM" id="Coils"/>
    </source>
</evidence>
<keyword evidence="6" id="KW-1185">Reference proteome</keyword>
<dbReference type="AlphaFoldDB" id="A0A8J2K5R8"/>
<sequence>MSLQPCKIPVITPDGFLYDKEAILEYFIAKKNEASRKLKEYEKQKKKGESELAANEVLTKAAEVNKFVKQESEITKATASSSKSAMDDHSISNMANGKDKHVPSYWIPSKTPEAKPTLLTKPDKTIYCPMSGKPLRIKDLIPVKFTEINDPDDKRSLVTKDARYMCPITRDTLGNSVPAAVIKPTGDVRKTDRERYHTSSKGSNWIFKHKCKSTGKRIPTSTASLDPLLGSSSCLLRVDGVQHHRFRITFKWLF</sequence>
<feature type="coiled-coil region" evidence="3">
    <location>
        <begin position="24"/>
        <end position="58"/>
    </location>
</feature>
<evidence type="ECO:0000313" key="6">
    <source>
        <dbReference type="Proteomes" id="UP000708208"/>
    </source>
</evidence>
<evidence type="ECO:0000313" key="5">
    <source>
        <dbReference type="EMBL" id="CAG7732029.1"/>
    </source>
</evidence>
<dbReference type="EMBL" id="CAJVCH010223520">
    <property type="protein sequence ID" value="CAG7732029.1"/>
    <property type="molecule type" value="Genomic_DNA"/>
</dbReference>
<dbReference type="GO" id="GO:0061630">
    <property type="term" value="F:ubiquitin protein ligase activity"/>
    <property type="evidence" value="ECO:0007669"/>
    <property type="project" value="InterPro"/>
</dbReference>
<proteinExistence type="predicted"/>
<keyword evidence="2" id="KW-0539">Nucleus</keyword>
<accession>A0A8J2K5R8</accession>
<evidence type="ECO:0000259" key="4">
    <source>
        <dbReference type="Pfam" id="PF15906"/>
    </source>
</evidence>
<evidence type="ECO:0000256" key="2">
    <source>
        <dbReference type="ARBA" id="ARBA00023242"/>
    </source>
</evidence>
<comment type="subcellular location">
    <subcellularLocation>
        <location evidence="1">Nucleus</location>
    </subcellularLocation>
</comment>